<accession>A0A7W6HZQ8</accession>
<protein>
    <submittedName>
        <fullName evidence="1">Uncharacterized protein</fullName>
    </submittedName>
</protein>
<dbReference type="AlphaFoldDB" id="A0A7W6HZQ8"/>
<comment type="caution">
    <text evidence="1">The sequence shown here is derived from an EMBL/GenBank/DDBJ whole genome shotgun (WGS) entry which is preliminary data.</text>
</comment>
<dbReference type="RefSeq" id="WP_151412060.1">
    <property type="nucleotide sequence ID" value="NZ_AP028155.1"/>
</dbReference>
<name>A0A7W6HZQ8_9BACT</name>
<dbReference type="Proteomes" id="UP000546007">
    <property type="component" value="Unassembled WGS sequence"/>
</dbReference>
<evidence type="ECO:0000313" key="2">
    <source>
        <dbReference type="Proteomes" id="UP000546007"/>
    </source>
</evidence>
<evidence type="ECO:0000313" key="1">
    <source>
        <dbReference type="EMBL" id="MBB4027393.1"/>
    </source>
</evidence>
<organism evidence="1 2">
    <name type="scientific">Butyricimonas faecihominis</name>
    <dbReference type="NCBI Taxonomy" id="1472416"/>
    <lineage>
        <taxon>Bacteria</taxon>
        <taxon>Pseudomonadati</taxon>
        <taxon>Bacteroidota</taxon>
        <taxon>Bacteroidia</taxon>
        <taxon>Bacteroidales</taxon>
        <taxon>Odoribacteraceae</taxon>
        <taxon>Butyricimonas</taxon>
    </lineage>
</organism>
<sequence length="208" mass="23690">MSKIIAVCLLIGGILGGCSTVNRQQLSPKKLFVVHIGEQLTIEQQGERLRYGRLLKPEVKGDSLQVPIVLDVPKEYMDYVTGFVRLVNRYLQKLEENEKMIVLNELRARTVDNAVLGSWIDKKNGRYVLKMNRENALKIGITGEKYDQVADKVKQVNNLIGEEKRIGIVANEVLYPSVSVFFNHGIFVMMKKSNLDKTFMEDLESLNF</sequence>
<gene>
    <name evidence="1" type="ORF">GGR14_003203</name>
</gene>
<dbReference type="GeneID" id="93102929"/>
<dbReference type="EMBL" id="JACIES010000009">
    <property type="protein sequence ID" value="MBB4027393.1"/>
    <property type="molecule type" value="Genomic_DNA"/>
</dbReference>
<reference evidence="1 2" key="1">
    <citation type="submission" date="2020-08" db="EMBL/GenBank/DDBJ databases">
        <title>Genomic Encyclopedia of Type Strains, Phase IV (KMG-IV): sequencing the most valuable type-strain genomes for metagenomic binning, comparative biology and taxonomic classification.</title>
        <authorList>
            <person name="Goeker M."/>
        </authorList>
    </citation>
    <scope>NUCLEOTIDE SEQUENCE [LARGE SCALE GENOMIC DNA]</scope>
    <source>
        <strain evidence="1 2">DSM 105721</strain>
    </source>
</reference>
<keyword evidence="2" id="KW-1185">Reference proteome</keyword>
<proteinExistence type="predicted"/>
<dbReference type="PROSITE" id="PS51257">
    <property type="entry name" value="PROKAR_LIPOPROTEIN"/>
    <property type="match status" value="1"/>
</dbReference>